<dbReference type="InterPro" id="IPR001128">
    <property type="entry name" value="Cyt_P450"/>
</dbReference>
<keyword evidence="12" id="KW-1133">Transmembrane helix</keyword>
<evidence type="ECO:0000256" key="2">
    <source>
        <dbReference type="ARBA" id="ARBA00004370"/>
    </source>
</evidence>
<gene>
    <name evidence="13" type="ORF">UHOR_05610</name>
</gene>
<dbReference type="InterPro" id="IPR017972">
    <property type="entry name" value="Cyt_P450_CS"/>
</dbReference>
<feature type="binding site" description="axial binding residue" evidence="10">
    <location>
        <position position="502"/>
    </location>
    <ligand>
        <name>heme</name>
        <dbReference type="ChEBI" id="CHEBI:30413"/>
    </ligand>
    <ligandPart>
        <name>Fe</name>
        <dbReference type="ChEBI" id="CHEBI:18248"/>
    </ligandPart>
</feature>
<dbReference type="PRINTS" id="PR00465">
    <property type="entry name" value="EP450IV"/>
</dbReference>
<evidence type="ECO:0000256" key="1">
    <source>
        <dbReference type="ARBA" id="ARBA00001971"/>
    </source>
</evidence>
<sequence>MVSNSSSGSIVGQLFALTPLADSSAAVKALSLAILIPLLAIVFNVACQLLLPKPKNLPPVVFHFVPVIGSAIYYGIDPYKFFFECREKYGDVFTFVLLGRRITVALGPKGSNLVFNAKHQQVTAEDAYTHLTTPVFGKQVVYDVPNAVFMEQKKFVKVGLSVENFRVYVPQIVDEVKEYIRTDPRFAPVQKGAKSFRVDIFQAMSEVIILTASRTLQGKEVREGLDKSFAQLYHDLDSGFTPINFVIPNLPLPSNFKRDKAQKKMSEYYQDIVAKRRAAGRTGGDGPEEEEGENDMIAALMEQRYKNGRQLSPVEIAHMMIALLMAGQHTSSATGSWALLRLASRPEIIEELYEEQVKVYGDEGAKLRELDYETQKTSVPLLDAVVKETLRLHPPLHSIMRYVKADLAVPPTVSSCTSSRKGSDEGLVIPKGHYIMAAPGVSQVDPLLWSSASSFDPHRWLDLATAKAMQDNGEEQADFGFGMISTGANSPYLPFGAGRHRCIGEQFAYLQIGVILATFVRLFKWELESKFPDPDYQSMVVLPAKEGSRIKLTLRNPDQLKLD</sequence>
<dbReference type="GO" id="GO:0004497">
    <property type="term" value="F:monooxygenase activity"/>
    <property type="evidence" value="ECO:0007669"/>
    <property type="project" value="UniProtKB-KW"/>
</dbReference>
<evidence type="ECO:0000256" key="6">
    <source>
        <dbReference type="ARBA" id="ARBA00023002"/>
    </source>
</evidence>
<dbReference type="InterPro" id="IPR036396">
    <property type="entry name" value="Cyt_P450_sf"/>
</dbReference>
<comment type="subcellular location">
    <subcellularLocation>
        <location evidence="2">Membrane</location>
    </subcellularLocation>
</comment>
<keyword evidence="9 12" id="KW-0472">Membrane</keyword>
<evidence type="ECO:0000256" key="11">
    <source>
        <dbReference type="RuleBase" id="RU000461"/>
    </source>
</evidence>
<dbReference type="GO" id="GO:0016705">
    <property type="term" value="F:oxidoreductase activity, acting on paired donors, with incorporation or reduction of molecular oxygen"/>
    <property type="evidence" value="ECO:0007669"/>
    <property type="project" value="InterPro"/>
</dbReference>
<dbReference type="FunFam" id="1.10.630.10:FF:000033">
    <property type="entry name" value="14-alpha sterol demethylase"/>
    <property type="match status" value="1"/>
</dbReference>
<dbReference type="InterPro" id="IPR002403">
    <property type="entry name" value="Cyt_P450_E_grp-IV"/>
</dbReference>
<dbReference type="PROSITE" id="PS00086">
    <property type="entry name" value="CYTOCHROME_P450"/>
    <property type="match status" value="1"/>
</dbReference>
<dbReference type="HOGENOM" id="CLU_001570_15_0_1"/>
<dbReference type="SMR" id="I2FU58"/>
<dbReference type="Proteomes" id="UP000006174">
    <property type="component" value="Unassembled WGS sequence"/>
</dbReference>
<dbReference type="CDD" id="cd11042">
    <property type="entry name" value="CYP51-like"/>
    <property type="match status" value="1"/>
</dbReference>
<evidence type="ECO:0000256" key="5">
    <source>
        <dbReference type="ARBA" id="ARBA00022723"/>
    </source>
</evidence>
<evidence type="ECO:0000313" key="14">
    <source>
        <dbReference type="Proteomes" id="UP000006174"/>
    </source>
</evidence>
<feature type="transmembrane region" description="Helical" evidence="12">
    <location>
        <begin position="57"/>
        <end position="76"/>
    </location>
</feature>
<keyword evidence="5 10" id="KW-0479">Metal-binding</keyword>
<comment type="cofactor">
    <cofactor evidence="1 10">
        <name>heme</name>
        <dbReference type="ChEBI" id="CHEBI:30413"/>
    </cofactor>
</comment>
<evidence type="ECO:0000256" key="4">
    <source>
        <dbReference type="ARBA" id="ARBA00022617"/>
    </source>
</evidence>
<keyword evidence="6 11" id="KW-0560">Oxidoreductase</keyword>
<dbReference type="Gene3D" id="1.10.630.10">
    <property type="entry name" value="Cytochrome P450"/>
    <property type="match status" value="1"/>
</dbReference>
<comment type="similarity">
    <text evidence="3 11">Belongs to the cytochrome P450 family.</text>
</comment>
<dbReference type="STRING" id="1128400.I2FU58"/>
<proteinExistence type="inferred from homology"/>
<evidence type="ECO:0000256" key="7">
    <source>
        <dbReference type="ARBA" id="ARBA00023004"/>
    </source>
</evidence>
<dbReference type="eggNOG" id="KOG0684">
    <property type="taxonomic scope" value="Eukaryota"/>
</dbReference>
<evidence type="ECO:0000256" key="8">
    <source>
        <dbReference type="ARBA" id="ARBA00023033"/>
    </source>
</evidence>
<comment type="caution">
    <text evidence="13">The sequence shown here is derived from an EMBL/GenBank/DDBJ whole genome shotgun (WGS) entry which is preliminary data.</text>
</comment>
<keyword evidence="14" id="KW-1185">Reference proteome</keyword>
<organism evidence="13 14">
    <name type="scientific">Ustilago hordei</name>
    <name type="common">Barley covered smut fungus</name>
    <dbReference type="NCBI Taxonomy" id="120017"/>
    <lineage>
        <taxon>Eukaryota</taxon>
        <taxon>Fungi</taxon>
        <taxon>Dikarya</taxon>
        <taxon>Basidiomycota</taxon>
        <taxon>Ustilaginomycotina</taxon>
        <taxon>Ustilaginomycetes</taxon>
        <taxon>Ustilaginales</taxon>
        <taxon>Ustilaginaceae</taxon>
        <taxon>Ustilago</taxon>
    </lineage>
</organism>
<dbReference type="PRINTS" id="PR00385">
    <property type="entry name" value="P450"/>
</dbReference>
<dbReference type="AlphaFoldDB" id="I2FU58"/>
<name>I2FU58_USTHO</name>
<keyword evidence="12" id="KW-0812">Transmembrane</keyword>
<dbReference type="OMA" id="HWFPFVG"/>
<keyword evidence="4 10" id="KW-0349">Heme</keyword>
<evidence type="ECO:0000256" key="12">
    <source>
        <dbReference type="SAM" id="Phobius"/>
    </source>
</evidence>
<keyword evidence="7 10" id="KW-0408">Iron</keyword>
<accession>I2FU58</accession>
<evidence type="ECO:0000256" key="9">
    <source>
        <dbReference type="ARBA" id="ARBA00023136"/>
    </source>
</evidence>
<evidence type="ECO:0000313" key="13">
    <source>
        <dbReference type="EMBL" id="CCF50451.1"/>
    </source>
</evidence>
<protein>
    <submittedName>
        <fullName evidence="13">Probable sterol 14 alpha-demethylase</fullName>
    </submittedName>
</protein>
<dbReference type="PANTHER" id="PTHR24304">
    <property type="entry name" value="CYTOCHROME P450 FAMILY 7"/>
    <property type="match status" value="1"/>
</dbReference>
<dbReference type="GO" id="GO:0005506">
    <property type="term" value="F:iron ion binding"/>
    <property type="evidence" value="ECO:0007669"/>
    <property type="project" value="InterPro"/>
</dbReference>
<dbReference type="GO" id="GO:0020037">
    <property type="term" value="F:heme binding"/>
    <property type="evidence" value="ECO:0007669"/>
    <property type="project" value="InterPro"/>
</dbReference>
<dbReference type="InterPro" id="IPR050529">
    <property type="entry name" value="CYP450_sterol_14alpha_dmase"/>
</dbReference>
<dbReference type="Pfam" id="PF00067">
    <property type="entry name" value="p450"/>
    <property type="match status" value="1"/>
</dbReference>
<feature type="transmembrane region" description="Helical" evidence="12">
    <location>
        <begin position="29"/>
        <end position="50"/>
    </location>
</feature>
<dbReference type="PANTHER" id="PTHR24304:SF2">
    <property type="entry name" value="24-HYDROXYCHOLESTEROL 7-ALPHA-HYDROXYLASE"/>
    <property type="match status" value="1"/>
</dbReference>
<evidence type="ECO:0000256" key="10">
    <source>
        <dbReference type="PIRSR" id="PIRSR602403-1"/>
    </source>
</evidence>
<keyword evidence="8 11" id="KW-0503">Monooxygenase</keyword>
<dbReference type="EMBL" id="CAGI01000155">
    <property type="protein sequence ID" value="CCF50451.1"/>
    <property type="molecule type" value="Genomic_DNA"/>
</dbReference>
<dbReference type="GO" id="GO:0016020">
    <property type="term" value="C:membrane"/>
    <property type="evidence" value="ECO:0007669"/>
    <property type="project" value="UniProtKB-SubCell"/>
</dbReference>
<reference evidence="13 14" key="1">
    <citation type="journal article" date="2012" name="Plant Cell">
        <title>Genome comparison of barley and maize smut fungi reveals targeted loss of RNA silencing components and species-specific presence of transposable elements.</title>
        <authorList>
            <person name="Laurie J.D."/>
            <person name="Ali S."/>
            <person name="Linning R."/>
            <person name="Mannhaupt G."/>
            <person name="Wong P."/>
            <person name="Gueldener U."/>
            <person name="Muensterkoetter M."/>
            <person name="Moore R."/>
            <person name="Kahmann R."/>
            <person name="Bakkeren G."/>
            <person name="Schirawski J."/>
        </authorList>
    </citation>
    <scope>NUCLEOTIDE SEQUENCE [LARGE SCALE GENOMIC DNA]</scope>
    <source>
        <strain evidence="14">Uh4875-4</strain>
    </source>
</reference>
<dbReference type="SUPFAM" id="SSF48264">
    <property type="entry name" value="Cytochrome P450"/>
    <property type="match status" value="1"/>
</dbReference>
<evidence type="ECO:0000256" key="3">
    <source>
        <dbReference type="ARBA" id="ARBA00010617"/>
    </source>
</evidence>